<feature type="transmembrane region" description="Helical" evidence="1">
    <location>
        <begin position="54"/>
        <end position="76"/>
    </location>
</feature>
<keyword evidence="1" id="KW-0472">Membrane</keyword>
<keyword evidence="1" id="KW-0812">Transmembrane</keyword>
<name>A0A2Z4NCA3_9BACT</name>
<organism evidence="2 3">
    <name type="scientific">[Mycoplasma] anseris</name>
    <dbReference type="NCBI Taxonomy" id="92400"/>
    <lineage>
        <taxon>Bacteria</taxon>
        <taxon>Bacillati</taxon>
        <taxon>Mycoplasmatota</taxon>
        <taxon>Mycoplasmoidales</taxon>
        <taxon>Metamycoplasmataceae</taxon>
        <taxon>Metamycoplasma</taxon>
    </lineage>
</organism>
<dbReference type="AlphaFoldDB" id="A0A2Z4NCA3"/>
<accession>A0A2Z4NCA3</accession>
<feature type="transmembrane region" description="Helical" evidence="1">
    <location>
        <begin position="7"/>
        <end position="34"/>
    </location>
</feature>
<evidence type="ECO:0008006" key="4">
    <source>
        <dbReference type="Google" id="ProtNLM"/>
    </source>
</evidence>
<dbReference type="KEGG" id="mane:DP065_00120"/>
<keyword evidence="3" id="KW-1185">Reference proteome</keyword>
<reference evidence="3" key="1">
    <citation type="submission" date="2018-06" db="EMBL/GenBank/DDBJ databases">
        <title>Complete genome sequences of Mycoplasma anatis, M. anseris and M. cloacale type strains.</title>
        <authorList>
            <person name="Grozner D."/>
            <person name="Forro B."/>
            <person name="Sulyok K.M."/>
            <person name="Marton S."/>
            <person name="Kreizinger Z."/>
            <person name="Banyai K."/>
            <person name="Gyuranecz M."/>
        </authorList>
    </citation>
    <scope>NUCLEOTIDE SEQUENCE [LARGE SCALE GENOMIC DNA]</scope>
    <source>
        <strain evidence="3">ATCC 49234</strain>
    </source>
</reference>
<evidence type="ECO:0000256" key="1">
    <source>
        <dbReference type="SAM" id="Phobius"/>
    </source>
</evidence>
<proteinExistence type="predicted"/>
<keyword evidence="1" id="KW-1133">Transmembrane helix</keyword>
<evidence type="ECO:0000313" key="2">
    <source>
        <dbReference type="EMBL" id="AWX69178.1"/>
    </source>
</evidence>
<gene>
    <name evidence="2" type="ORF">DP065_00120</name>
</gene>
<evidence type="ECO:0000313" key="3">
    <source>
        <dbReference type="Proteomes" id="UP000250218"/>
    </source>
</evidence>
<sequence>MSSSKKIAIAALFFLIFIIIAWIIFYAFIFYNTFKNANRTMVENYYSITKFNDLNIFVFGGVIVFFNIIVSILNIIASAKTNYKTAKILTILGTTLIFVFPIIAILAMVGLIMIIVHNKDVVKNVANDPFAKQANQYDNQPKIEQQNLFLNNENNNQEN</sequence>
<dbReference type="EMBL" id="CP030140">
    <property type="protein sequence ID" value="AWX69178.1"/>
    <property type="molecule type" value="Genomic_DNA"/>
</dbReference>
<dbReference type="Proteomes" id="UP000250218">
    <property type="component" value="Chromosome"/>
</dbReference>
<feature type="transmembrane region" description="Helical" evidence="1">
    <location>
        <begin position="88"/>
        <end position="116"/>
    </location>
</feature>
<protein>
    <recommendedName>
        <fullName evidence="4">DUF4064 domain-containing protein</fullName>
    </recommendedName>
</protein>